<dbReference type="SUPFAM" id="SSF143800">
    <property type="entry name" value="L28p-like"/>
    <property type="match status" value="1"/>
</dbReference>
<dbReference type="InterPro" id="IPR037147">
    <property type="entry name" value="Ribosomal_bL28_sf"/>
</dbReference>
<dbReference type="GO" id="GO:0006412">
    <property type="term" value="P:translation"/>
    <property type="evidence" value="ECO:0007669"/>
    <property type="project" value="UniProtKB-UniRule"/>
</dbReference>
<dbReference type="Pfam" id="PF00830">
    <property type="entry name" value="Ribosomal_L28"/>
    <property type="match status" value="1"/>
</dbReference>
<dbReference type="PATRIC" id="fig|1590043.3.peg.1956"/>
<proteinExistence type="inferred from homology"/>
<organism evidence="6">
    <name type="scientific">Candidatus Berkiella aquae</name>
    <dbReference type="NCBI Taxonomy" id="295108"/>
    <lineage>
        <taxon>Bacteria</taxon>
        <taxon>Pseudomonadati</taxon>
        <taxon>Pseudomonadota</taxon>
        <taxon>Gammaproteobacteria</taxon>
        <taxon>Candidatus Berkiellales</taxon>
        <taxon>Candidatus Berkiellaceae</taxon>
        <taxon>Candidatus Berkiella</taxon>
    </lineage>
</organism>
<dbReference type="InterPro" id="IPR026569">
    <property type="entry name" value="Ribosomal_bL28"/>
</dbReference>
<comment type="similarity">
    <text evidence="1 5">Belongs to the bacterial ribosomal protein bL28 family.</text>
</comment>
<evidence type="ECO:0000256" key="2">
    <source>
        <dbReference type="ARBA" id="ARBA00022980"/>
    </source>
</evidence>
<evidence type="ECO:0000313" key="7">
    <source>
        <dbReference type="EMBL" id="MCS5710048.1"/>
    </source>
</evidence>
<evidence type="ECO:0000256" key="1">
    <source>
        <dbReference type="ARBA" id="ARBA00008760"/>
    </source>
</evidence>
<dbReference type="EMBL" id="LKAJ01000007">
    <property type="protein sequence ID" value="KRG20998.1"/>
    <property type="molecule type" value="Genomic_DNA"/>
</dbReference>
<keyword evidence="2 5" id="KW-0689">Ribosomal protein</keyword>
<dbReference type="GO" id="GO:0022625">
    <property type="term" value="C:cytosolic large ribosomal subunit"/>
    <property type="evidence" value="ECO:0007669"/>
    <property type="project" value="TreeGrafter"/>
</dbReference>
<dbReference type="STRING" id="295108.HT99x_01918"/>
<keyword evidence="8" id="KW-1185">Reference proteome</keyword>
<evidence type="ECO:0000313" key="6">
    <source>
        <dbReference type="EMBL" id="KRG20998.1"/>
    </source>
</evidence>
<gene>
    <name evidence="5 6" type="primary">rpmB</name>
    <name evidence="7" type="ORF">HT99x_001260</name>
    <name evidence="6" type="ORF">HT99x_01918</name>
</gene>
<sequence>MAKVCMVTGKGTARGNHVAHCNKKMKRTFQTNVHWKRFWLADENRFISLRVSARGMRTIDKKGIEAVLAELRNRGEQV</sequence>
<name>A0A0Q9YK06_9GAMM</name>
<dbReference type="PANTHER" id="PTHR13528">
    <property type="entry name" value="39S RIBOSOMAL PROTEIN L28, MITOCHONDRIAL"/>
    <property type="match status" value="1"/>
</dbReference>
<keyword evidence="3 5" id="KW-0687">Ribonucleoprotein</keyword>
<protein>
    <recommendedName>
        <fullName evidence="4 5">Large ribosomal subunit protein bL28</fullName>
    </recommendedName>
</protein>
<dbReference type="EMBL" id="LKAJ02000001">
    <property type="protein sequence ID" value="MCS5710048.1"/>
    <property type="molecule type" value="Genomic_DNA"/>
</dbReference>
<dbReference type="InterPro" id="IPR034704">
    <property type="entry name" value="Ribosomal_bL28/bL31-like_sf"/>
</dbReference>
<evidence type="ECO:0000256" key="3">
    <source>
        <dbReference type="ARBA" id="ARBA00023274"/>
    </source>
</evidence>
<reference evidence="7" key="2">
    <citation type="journal article" date="2016" name="Genome Announc.">
        <title>Draft Genome Sequences of Two Novel Amoeba-Resistant Intranuclear Bacteria, 'Candidatus Berkiella cookevillensis' and 'Candidatus Berkiella aquae'.</title>
        <authorList>
            <person name="Mehari Y.T."/>
            <person name="Arivett B.A."/>
            <person name="Farone A.L."/>
            <person name="Gunderson J.H."/>
            <person name="Farone M.B."/>
        </authorList>
    </citation>
    <scope>NUCLEOTIDE SEQUENCE</scope>
    <source>
        <strain evidence="7">HT99</strain>
    </source>
</reference>
<dbReference type="HAMAP" id="MF_00373">
    <property type="entry name" value="Ribosomal_bL28"/>
    <property type="match status" value="1"/>
</dbReference>
<accession>A0A0Q9YK06</accession>
<dbReference type="RefSeq" id="WP_075066540.1">
    <property type="nucleotide sequence ID" value="NZ_LKAJ02000001.1"/>
</dbReference>
<evidence type="ECO:0000256" key="5">
    <source>
        <dbReference type="HAMAP-Rule" id="MF_00373"/>
    </source>
</evidence>
<dbReference type="FunFam" id="2.30.170.40:FF:000001">
    <property type="entry name" value="50S ribosomal protein L28"/>
    <property type="match status" value="1"/>
</dbReference>
<dbReference type="OrthoDB" id="9805609at2"/>
<dbReference type="GO" id="GO:0003735">
    <property type="term" value="F:structural constituent of ribosome"/>
    <property type="evidence" value="ECO:0007669"/>
    <property type="project" value="InterPro"/>
</dbReference>
<comment type="caution">
    <text evidence="6">The sequence shown here is derived from an EMBL/GenBank/DDBJ whole genome shotgun (WGS) entry which is preliminary data.</text>
</comment>
<dbReference type="Gene3D" id="2.30.170.40">
    <property type="entry name" value="Ribosomal protein L28/L24"/>
    <property type="match status" value="1"/>
</dbReference>
<dbReference type="AlphaFoldDB" id="A0A0Q9YK06"/>
<dbReference type="Proteomes" id="UP000051497">
    <property type="component" value="Unassembled WGS sequence"/>
</dbReference>
<evidence type="ECO:0000313" key="8">
    <source>
        <dbReference type="Proteomes" id="UP000051497"/>
    </source>
</evidence>
<reference evidence="6" key="1">
    <citation type="submission" date="2015-09" db="EMBL/GenBank/DDBJ databases">
        <title>Draft Genome Sequences of Two Novel Amoeba-resistant Intranuclear Bacteria, Candidatus Berkiella cookevillensis and Candidatus Berkiella aquae.</title>
        <authorList>
            <person name="Mehari Y.T."/>
            <person name="Arivett B.A."/>
            <person name="Farone A.L."/>
            <person name="Gunderson J.H."/>
            <person name="Farone M.B."/>
        </authorList>
    </citation>
    <scope>NUCLEOTIDE SEQUENCE [LARGE SCALE GENOMIC DNA]</scope>
    <source>
        <strain evidence="6">HT99</strain>
    </source>
</reference>
<dbReference type="PANTHER" id="PTHR13528:SF2">
    <property type="entry name" value="LARGE RIBOSOMAL SUBUNIT PROTEIN BL28M"/>
    <property type="match status" value="1"/>
</dbReference>
<dbReference type="InterPro" id="IPR001383">
    <property type="entry name" value="Ribosomal_bL28_bact-type"/>
</dbReference>
<reference evidence="7" key="3">
    <citation type="submission" date="2021-06" db="EMBL/GenBank/DDBJ databases">
        <title>Genomic Description and Analysis of Intracellular Bacteria, Candidatus Berkiella cookevillensis and Candidatus Berkiella aquae.</title>
        <authorList>
            <person name="Kidane D.T."/>
            <person name="Mehari Y.T."/>
            <person name="Rice F.C."/>
            <person name="Arivett B.A."/>
            <person name="Farone A.L."/>
            <person name="Berk S.G."/>
            <person name="Farone M.B."/>
        </authorList>
    </citation>
    <scope>NUCLEOTIDE SEQUENCE</scope>
    <source>
        <strain evidence="7">HT99</strain>
    </source>
</reference>
<evidence type="ECO:0000256" key="4">
    <source>
        <dbReference type="ARBA" id="ARBA00035174"/>
    </source>
</evidence>
<dbReference type="NCBIfam" id="TIGR00009">
    <property type="entry name" value="L28"/>
    <property type="match status" value="1"/>
</dbReference>